<comment type="similarity">
    <text evidence="3">Belongs to the YPT35 family.</text>
</comment>
<evidence type="ECO:0000256" key="5">
    <source>
        <dbReference type="ARBA" id="ARBA00022753"/>
    </source>
</evidence>
<dbReference type="GO" id="GO:0005774">
    <property type="term" value="C:vacuolar membrane"/>
    <property type="evidence" value="ECO:0007669"/>
    <property type="project" value="UniProtKB-SubCell"/>
</dbReference>
<evidence type="ECO:0000256" key="4">
    <source>
        <dbReference type="ARBA" id="ARBA00022554"/>
    </source>
</evidence>
<evidence type="ECO:0000256" key="1">
    <source>
        <dbReference type="ARBA" id="ARBA00004148"/>
    </source>
</evidence>
<keyword evidence="4" id="KW-0926">Vacuole</keyword>
<dbReference type="InterPro" id="IPR001683">
    <property type="entry name" value="PX_dom"/>
</dbReference>
<dbReference type="Pfam" id="PF00787">
    <property type="entry name" value="PX"/>
    <property type="match status" value="1"/>
</dbReference>
<dbReference type="EMBL" id="AMGY01000009">
    <property type="protein sequence ID" value="EXJ78376.1"/>
    <property type="molecule type" value="Genomic_DNA"/>
</dbReference>
<evidence type="ECO:0000256" key="9">
    <source>
        <dbReference type="ARBA" id="ARBA00033785"/>
    </source>
</evidence>
<evidence type="ECO:0000256" key="2">
    <source>
        <dbReference type="ARBA" id="ARBA00004177"/>
    </source>
</evidence>
<dbReference type="PANTHER" id="PTHR10555">
    <property type="entry name" value="SORTING NEXIN"/>
    <property type="match status" value="1"/>
</dbReference>
<evidence type="ECO:0000313" key="13">
    <source>
        <dbReference type="Proteomes" id="UP000019478"/>
    </source>
</evidence>
<dbReference type="CDD" id="cd07280">
    <property type="entry name" value="PX_YPT35"/>
    <property type="match status" value="1"/>
</dbReference>
<dbReference type="GO" id="GO:0032266">
    <property type="term" value="F:phosphatidylinositol-3-phosphate binding"/>
    <property type="evidence" value="ECO:0007669"/>
    <property type="project" value="InterPro"/>
</dbReference>
<keyword evidence="5" id="KW-0967">Endosome</keyword>
<dbReference type="InterPro" id="IPR037917">
    <property type="entry name" value="Ypt35_PX"/>
</dbReference>
<evidence type="ECO:0000259" key="11">
    <source>
        <dbReference type="PROSITE" id="PS50195"/>
    </source>
</evidence>
<proteinExistence type="inferred from homology"/>
<dbReference type="SMART" id="SM00312">
    <property type="entry name" value="PX"/>
    <property type="match status" value="1"/>
</dbReference>
<accession>W9XN57</accession>
<feature type="domain" description="PX" evidence="11">
    <location>
        <begin position="74"/>
        <end position="189"/>
    </location>
</feature>
<gene>
    <name evidence="12" type="ORF">A1O3_09537</name>
</gene>
<name>W9XN57_9EURO</name>
<feature type="region of interest" description="Disordered" evidence="10">
    <location>
        <begin position="1"/>
        <end position="56"/>
    </location>
</feature>
<dbReference type="GO" id="GO:0010008">
    <property type="term" value="C:endosome membrane"/>
    <property type="evidence" value="ECO:0007669"/>
    <property type="project" value="UniProtKB-SubCell"/>
</dbReference>
<dbReference type="RefSeq" id="XP_007737821.1">
    <property type="nucleotide sequence ID" value="XM_007739631.1"/>
</dbReference>
<dbReference type="OrthoDB" id="10254720at2759"/>
<evidence type="ECO:0000256" key="10">
    <source>
        <dbReference type="SAM" id="MobiDB-lite"/>
    </source>
</evidence>
<protein>
    <recommendedName>
        <fullName evidence="8">Endosomal/vacuolar adapter protein YPT35</fullName>
    </recommendedName>
    <alternativeName>
        <fullName evidence="9">PX domain-containing protein YPT35</fullName>
    </alternativeName>
</protein>
<dbReference type="Gene3D" id="3.30.1520.10">
    <property type="entry name" value="Phox-like domain"/>
    <property type="match status" value="1"/>
</dbReference>
<dbReference type="eggNOG" id="ENOG502S5IQ">
    <property type="taxonomic scope" value="Eukaryota"/>
</dbReference>
<evidence type="ECO:0000313" key="12">
    <source>
        <dbReference type="EMBL" id="EXJ78376.1"/>
    </source>
</evidence>
<dbReference type="InterPro" id="IPR036871">
    <property type="entry name" value="PX_dom_sf"/>
</dbReference>
<evidence type="ECO:0000256" key="6">
    <source>
        <dbReference type="ARBA" id="ARBA00023136"/>
    </source>
</evidence>
<feature type="compositionally biased region" description="Polar residues" evidence="10">
    <location>
        <begin position="1"/>
        <end position="10"/>
    </location>
</feature>
<organism evidence="12 13">
    <name type="scientific">Capronia epimyces CBS 606.96</name>
    <dbReference type="NCBI Taxonomy" id="1182542"/>
    <lineage>
        <taxon>Eukaryota</taxon>
        <taxon>Fungi</taxon>
        <taxon>Dikarya</taxon>
        <taxon>Ascomycota</taxon>
        <taxon>Pezizomycotina</taxon>
        <taxon>Eurotiomycetes</taxon>
        <taxon>Chaetothyriomycetidae</taxon>
        <taxon>Chaetothyriales</taxon>
        <taxon>Herpotrichiellaceae</taxon>
        <taxon>Capronia</taxon>
    </lineage>
</organism>
<feature type="compositionally biased region" description="Basic and acidic residues" evidence="10">
    <location>
        <begin position="38"/>
        <end position="48"/>
    </location>
</feature>
<reference evidence="12 13" key="1">
    <citation type="submission" date="2013-03" db="EMBL/GenBank/DDBJ databases">
        <title>The Genome Sequence of Capronia epimyces CBS 606.96.</title>
        <authorList>
            <consortium name="The Broad Institute Genomics Platform"/>
            <person name="Cuomo C."/>
            <person name="de Hoog S."/>
            <person name="Gorbushina A."/>
            <person name="Walker B."/>
            <person name="Young S.K."/>
            <person name="Zeng Q."/>
            <person name="Gargeya S."/>
            <person name="Fitzgerald M."/>
            <person name="Haas B."/>
            <person name="Abouelleil A."/>
            <person name="Allen A.W."/>
            <person name="Alvarado L."/>
            <person name="Arachchi H.M."/>
            <person name="Berlin A.M."/>
            <person name="Chapman S.B."/>
            <person name="Gainer-Dewar J."/>
            <person name="Goldberg J."/>
            <person name="Griggs A."/>
            <person name="Gujja S."/>
            <person name="Hansen M."/>
            <person name="Howarth C."/>
            <person name="Imamovic A."/>
            <person name="Ireland A."/>
            <person name="Larimer J."/>
            <person name="McCowan C."/>
            <person name="Murphy C."/>
            <person name="Pearson M."/>
            <person name="Poon T.W."/>
            <person name="Priest M."/>
            <person name="Roberts A."/>
            <person name="Saif S."/>
            <person name="Shea T."/>
            <person name="Sisk P."/>
            <person name="Sykes S."/>
            <person name="Wortman J."/>
            <person name="Nusbaum C."/>
            <person name="Birren B."/>
        </authorList>
    </citation>
    <scope>NUCLEOTIDE SEQUENCE [LARGE SCALE GENOMIC DNA]</scope>
    <source>
        <strain evidence="12 13">CBS 606.96</strain>
    </source>
</reference>
<keyword evidence="13" id="KW-1185">Reference proteome</keyword>
<dbReference type="HOGENOM" id="CLU_070610_0_1_1"/>
<keyword evidence="6" id="KW-0472">Membrane</keyword>
<evidence type="ECO:0000256" key="7">
    <source>
        <dbReference type="ARBA" id="ARBA00033728"/>
    </source>
</evidence>
<dbReference type="Proteomes" id="UP000019478">
    <property type="component" value="Unassembled WGS sequence"/>
</dbReference>
<sequence length="189" mass="21133">MERPNSTSDARSGPESQEPALGDSVSDHAYTPYWQHSSDPDHSDDPSPDRPPPIILEDHTESRAASRGALWAKSITIDDYVVVHGSPPGIGAYVVWNCKVQTLDGGPMVIRKRYSEFDELRSKLIKAFPQSTKTSLPPLPPKSAIYKFRPKFLERRREGLAYFLNCVMLNPEYAGSNIVKDFIFPPESS</sequence>
<comment type="subcellular location">
    <subcellularLocation>
        <location evidence="2">Endosome</location>
    </subcellularLocation>
    <subcellularLocation>
        <location evidence="1">Vacuole membrane</location>
        <topology evidence="1">Peripheral membrane protein</topology>
    </subcellularLocation>
</comment>
<dbReference type="SUPFAM" id="SSF64268">
    <property type="entry name" value="PX domain"/>
    <property type="match status" value="1"/>
</dbReference>
<evidence type="ECO:0000256" key="3">
    <source>
        <dbReference type="ARBA" id="ARBA00007426"/>
    </source>
</evidence>
<dbReference type="STRING" id="1182542.W9XN57"/>
<dbReference type="PANTHER" id="PTHR10555:SF170">
    <property type="entry name" value="FI18122P1"/>
    <property type="match status" value="1"/>
</dbReference>
<evidence type="ECO:0000256" key="8">
    <source>
        <dbReference type="ARBA" id="ARBA00033774"/>
    </source>
</evidence>
<dbReference type="PROSITE" id="PS50195">
    <property type="entry name" value="PX"/>
    <property type="match status" value="1"/>
</dbReference>
<comment type="caution">
    <text evidence="12">The sequence shown here is derived from an EMBL/GenBank/DDBJ whole genome shotgun (WGS) entry which is preliminary data.</text>
</comment>
<dbReference type="GeneID" id="19173621"/>
<dbReference type="AlphaFoldDB" id="W9XN57"/>
<comment type="function">
    <text evidence="7">Recruits the lipid transfer protein VPS13 to endosomal and vacuolar membranes.</text>
</comment>